<evidence type="ECO:0000313" key="2">
    <source>
        <dbReference type="Proteomes" id="UP000199365"/>
    </source>
</evidence>
<keyword evidence="2" id="KW-1185">Reference proteome</keyword>
<accession>A0A1H1J7S9</accession>
<gene>
    <name evidence="1" type="ORF">SAMN05445850_4325</name>
</gene>
<dbReference type="AlphaFoldDB" id="A0A1H1J7S9"/>
<protein>
    <submittedName>
        <fullName evidence="1">Uncharacterized protein</fullName>
    </submittedName>
</protein>
<evidence type="ECO:0000313" key="1">
    <source>
        <dbReference type="EMBL" id="SDR45991.1"/>
    </source>
</evidence>
<name>A0A1H1J7S9_9BURK</name>
<dbReference type="Proteomes" id="UP000199365">
    <property type="component" value="Unassembled WGS sequence"/>
</dbReference>
<sequence length="70" mass="7663">MLSTQPFAKILVNKTHAARRIAARIASGFVPRGNLTPMTHEALCYACMVGIVMPTHHDVTPTHPSHCLSR</sequence>
<proteinExistence type="predicted"/>
<dbReference type="EMBL" id="FNKX01000002">
    <property type="protein sequence ID" value="SDR45991.1"/>
    <property type="molecule type" value="Genomic_DNA"/>
</dbReference>
<organism evidence="1 2">
    <name type="scientific">Paraburkholderia tuberum</name>
    <dbReference type="NCBI Taxonomy" id="157910"/>
    <lineage>
        <taxon>Bacteria</taxon>
        <taxon>Pseudomonadati</taxon>
        <taxon>Pseudomonadota</taxon>
        <taxon>Betaproteobacteria</taxon>
        <taxon>Burkholderiales</taxon>
        <taxon>Burkholderiaceae</taxon>
        <taxon>Paraburkholderia</taxon>
    </lineage>
</organism>
<reference evidence="2" key="1">
    <citation type="submission" date="2016-10" db="EMBL/GenBank/DDBJ databases">
        <authorList>
            <person name="Varghese N."/>
            <person name="Submissions S."/>
        </authorList>
    </citation>
    <scope>NUCLEOTIDE SEQUENCE [LARGE SCALE GENOMIC DNA]</scope>
    <source>
        <strain evidence="2">DUS833</strain>
    </source>
</reference>